<proteinExistence type="inferred from homology"/>
<dbReference type="PROSITE" id="PS50164">
    <property type="entry name" value="GIY_YIG"/>
    <property type="match status" value="1"/>
</dbReference>
<sequence>MPARPTVYIMTNRPRGTLYVGVTGNLVRRVWEHRSHAMPGFTDRYNLEHLVWFEAHDRPGTAIQREKSLKRWRRQWKIELVEAHNPAWRDLWAQIAGP</sequence>
<protein>
    <recommendedName>
        <fullName evidence="2">GIY-YIG domain-containing protein</fullName>
    </recommendedName>
</protein>
<evidence type="ECO:0000256" key="1">
    <source>
        <dbReference type="ARBA" id="ARBA00007435"/>
    </source>
</evidence>
<name>A0A0W7WH75_9RHOB</name>
<dbReference type="STRING" id="1685382.AVJ23_14495"/>
<gene>
    <name evidence="3" type="ORF">AVJ23_14495</name>
</gene>
<dbReference type="Proteomes" id="UP000054396">
    <property type="component" value="Unassembled WGS sequence"/>
</dbReference>
<comment type="caution">
    <text evidence="3">The sequence shown here is derived from an EMBL/GenBank/DDBJ whole genome shotgun (WGS) entry which is preliminary data.</text>
</comment>
<feature type="domain" description="GIY-YIG" evidence="2">
    <location>
        <begin position="3"/>
        <end position="79"/>
    </location>
</feature>
<evidence type="ECO:0000313" key="4">
    <source>
        <dbReference type="Proteomes" id="UP000054396"/>
    </source>
</evidence>
<dbReference type="SUPFAM" id="SSF82771">
    <property type="entry name" value="GIY-YIG endonuclease"/>
    <property type="match status" value="1"/>
</dbReference>
<keyword evidence="4" id="KW-1185">Reference proteome</keyword>
<dbReference type="InterPro" id="IPR050190">
    <property type="entry name" value="UPF0213_domain"/>
</dbReference>
<dbReference type="EMBL" id="LPXO01000009">
    <property type="protein sequence ID" value="KUF09953.1"/>
    <property type="molecule type" value="Genomic_DNA"/>
</dbReference>
<accession>A0A0W7WH75</accession>
<evidence type="ECO:0000259" key="2">
    <source>
        <dbReference type="PROSITE" id="PS50164"/>
    </source>
</evidence>
<dbReference type="Gene3D" id="3.40.1440.10">
    <property type="entry name" value="GIY-YIG endonuclease"/>
    <property type="match status" value="1"/>
</dbReference>
<reference evidence="3 4" key="1">
    <citation type="submission" date="2015-12" db="EMBL/GenBank/DDBJ databases">
        <authorList>
            <person name="Shamseldin A."/>
            <person name="Moawad H."/>
            <person name="Abd El-Rahim W.M."/>
            <person name="Sadowsky M.J."/>
        </authorList>
    </citation>
    <scope>NUCLEOTIDE SEQUENCE [LARGE SCALE GENOMIC DNA]</scope>
    <source>
        <strain evidence="3 4">SJ5A-1</strain>
    </source>
</reference>
<dbReference type="InterPro" id="IPR000305">
    <property type="entry name" value="GIY-YIG_endonuc"/>
</dbReference>
<dbReference type="PANTHER" id="PTHR34477">
    <property type="entry name" value="UPF0213 PROTEIN YHBQ"/>
    <property type="match status" value="1"/>
</dbReference>
<dbReference type="AlphaFoldDB" id="A0A0W7WH75"/>
<comment type="similarity">
    <text evidence="1">Belongs to the UPF0213 family.</text>
</comment>
<dbReference type="OrthoDB" id="287318at2"/>
<dbReference type="CDD" id="cd10448">
    <property type="entry name" value="GIY-YIG_unchar_3"/>
    <property type="match status" value="1"/>
</dbReference>
<dbReference type="Pfam" id="PF01541">
    <property type="entry name" value="GIY-YIG"/>
    <property type="match status" value="1"/>
</dbReference>
<dbReference type="PANTHER" id="PTHR34477:SF5">
    <property type="entry name" value="BSL5627 PROTEIN"/>
    <property type="match status" value="1"/>
</dbReference>
<evidence type="ECO:0000313" key="3">
    <source>
        <dbReference type="EMBL" id="KUF09953.1"/>
    </source>
</evidence>
<dbReference type="RefSeq" id="WP_058862930.1">
    <property type="nucleotide sequence ID" value="NZ_LPXO01000009.1"/>
</dbReference>
<dbReference type="InterPro" id="IPR035901">
    <property type="entry name" value="GIY-YIG_endonuc_sf"/>
</dbReference>
<organism evidence="3 4">
    <name type="scientific">Pseudoponticoccus marisrubri</name>
    <dbReference type="NCBI Taxonomy" id="1685382"/>
    <lineage>
        <taxon>Bacteria</taxon>
        <taxon>Pseudomonadati</taxon>
        <taxon>Pseudomonadota</taxon>
        <taxon>Alphaproteobacteria</taxon>
        <taxon>Rhodobacterales</taxon>
        <taxon>Roseobacteraceae</taxon>
        <taxon>Pseudoponticoccus</taxon>
    </lineage>
</organism>